<dbReference type="Proteomes" id="UP000183920">
    <property type="component" value="Unassembled WGS sequence"/>
</dbReference>
<dbReference type="SUPFAM" id="SSF52038">
    <property type="entry name" value="Barstar-related"/>
    <property type="match status" value="1"/>
</dbReference>
<protein>
    <submittedName>
        <fullName evidence="3">Barstar (Barnase inhibitor)</fullName>
    </submittedName>
    <submittedName>
        <fullName evidence="4">Barstar family protein</fullName>
    </submittedName>
</protein>
<dbReference type="RefSeq" id="WP_072063782.1">
    <property type="nucleotide sequence ID" value="NZ_CAXOKJ010000002.1"/>
</dbReference>
<comment type="similarity">
    <text evidence="1">Belongs to the barstar family.</text>
</comment>
<dbReference type="Gene3D" id="3.30.370.10">
    <property type="entry name" value="Barstar-like"/>
    <property type="match status" value="1"/>
</dbReference>
<gene>
    <name evidence="3" type="ORF">BN1804_01822</name>
    <name evidence="4" type="ORF">JFQ69_08970</name>
</gene>
<organism evidence="3 5">
    <name type="scientific">Proteus penneri</name>
    <dbReference type="NCBI Taxonomy" id="102862"/>
    <lineage>
        <taxon>Bacteria</taxon>
        <taxon>Pseudomonadati</taxon>
        <taxon>Pseudomonadota</taxon>
        <taxon>Gammaproteobacteria</taxon>
        <taxon>Enterobacterales</taxon>
        <taxon>Morganellaceae</taxon>
        <taxon>Proteus</taxon>
    </lineage>
</organism>
<evidence type="ECO:0000256" key="1">
    <source>
        <dbReference type="ARBA" id="ARBA00006845"/>
    </source>
</evidence>
<evidence type="ECO:0000313" key="6">
    <source>
        <dbReference type="Proteomes" id="UP000619976"/>
    </source>
</evidence>
<dbReference type="AlphaFoldDB" id="A0A0G4Q8J1"/>
<name>A0A0G4Q8J1_9GAMM</name>
<feature type="domain" description="Barstar (barnase inhibitor)" evidence="2">
    <location>
        <begin position="1"/>
        <end position="88"/>
    </location>
</feature>
<evidence type="ECO:0000313" key="5">
    <source>
        <dbReference type="Proteomes" id="UP000183920"/>
    </source>
</evidence>
<dbReference type="InterPro" id="IPR000468">
    <property type="entry name" value="Barstar"/>
</dbReference>
<dbReference type="EMBL" id="JAEKCB010000003">
    <property type="protein sequence ID" value="MBJ2117789.1"/>
    <property type="molecule type" value="Genomic_DNA"/>
</dbReference>
<dbReference type="GeneID" id="76521677"/>
<sequence>MKQVVFDFKMLADRDAFYRDFALQFQLDEHFGNNLDALWDVLMGEIELPVSIVFKHFPHYSRDFQPLVELMQEAQNELGKDVLSFHCEHKIQK</sequence>
<dbReference type="EMBL" id="CVRY01000003">
    <property type="protein sequence ID" value="CRL62135.1"/>
    <property type="molecule type" value="Genomic_DNA"/>
</dbReference>
<dbReference type="InterPro" id="IPR035905">
    <property type="entry name" value="Barstar-like_sf"/>
</dbReference>
<reference evidence="3" key="1">
    <citation type="submission" date="2015-06" db="EMBL/GenBank/DDBJ databases">
        <authorList>
            <person name="Urmite Genomes Urmite Genomes"/>
        </authorList>
    </citation>
    <scope>NUCLEOTIDE SEQUENCE [LARGE SCALE GENOMIC DNA]</scope>
    <source>
        <strain evidence="3">CSUR P1867</strain>
    </source>
</reference>
<reference evidence="5" key="2">
    <citation type="submission" date="2015-06" db="EMBL/GenBank/DDBJ databases">
        <authorList>
            <person name="Urmite Genomes"/>
        </authorList>
    </citation>
    <scope>NUCLEOTIDE SEQUENCE [LARGE SCALE GENOMIC DNA]</scope>
    <source>
        <strain evidence="5">CSUR P1867</strain>
    </source>
</reference>
<evidence type="ECO:0000313" key="3">
    <source>
        <dbReference type="EMBL" id="CRL62135.1"/>
    </source>
</evidence>
<dbReference type="Pfam" id="PF01337">
    <property type="entry name" value="Barstar"/>
    <property type="match status" value="1"/>
</dbReference>
<accession>A0A0G4Q8J1</accession>
<proteinExistence type="inferred from homology"/>
<keyword evidence="6" id="KW-1185">Reference proteome</keyword>
<reference evidence="4 6" key="3">
    <citation type="submission" date="2020-12" db="EMBL/GenBank/DDBJ databases">
        <title>Enhanced detection system for hospital associated transmission using whole genome sequencing surveillance.</title>
        <authorList>
            <person name="Harrison L.H."/>
            <person name="Van Tyne D."/>
            <person name="Marsh J.W."/>
            <person name="Griffith M.P."/>
            <person name="Snyder D.J."/>
            <person name="Cooper V.S."/>
            <person name="Mustapha M."/>
        </authorList>
    </citation>
    <scope>NUCLEOTIDE SEQUENCE [LARGE SCALE GENOMIC DNA]</scope>
    <source>
        <strain evidence="4 6">PR00195</strain>
    </source>
</reference>
<accession>A0A379EHW4</accession>
<evidence type="ECO:0000313" key="4">
    <source>
        <dbReference type="EMBL" id="MBJ2117789.1"/>
    </source>
</evidence>
<evidence type="ECO:0000259" key="2">
    <source>
        <dbReference type="Pfam" id="PF01337"/>
    </source>
</evidence>
<dbReference type="Proteomes" id="UP000619976">
    <property type="component" value="Unassembled WGS sequence"/>
</dbReference>